<sequence>MDEKTAPEQANGHATVPFSGKGPGLHFVKKLSISKLKIFLGALAFSFFAKGFTGSYTKSMVTQIERRFEISSSINGLIDGSFEIGNLVVLILVSYLGSRIHRPKAIAIGCLIMAIGAFIAVTPHFIMGRYNYNSVALLVDNSSTSVAACVPASPPTSAVDNMDISQNATRLGCENHRASYLWLFVLFGNVLRGIGEAPIMPLGLSYIDDFAREENSALYIGGARENQVGPNMTLAPHFQQANKVAAPTSGQCDKPGRYIDDKFEGYPLGWSLVARTVGTCEPSLEQERCMWREAYGPIQAVRHTFLGLVLGLKAPSYLLAVLFFLLVKKTIGRKETDATENQRHEDGNLNEDSKPHGADSVAAPLEADKETSM</sequence>
<protein>
    <submittedName>
        <fullName evidence="1">Uncharacterized protein</fullName>
    </submittedName>
</protein>
<evidence type="ECO:0000313" key="1">
    <source>
        <dbReference type="EMBL" id="KAH8006570.1"/>
    </source>
</evidence>
<proteinExistence type="predicted"/>
<reference evidence="1" key="1">
    <citation type="submission" date="2021-08" db="EMBL/GenBank/DDBJ databases">
        <title>The first chromosome-level gecko genome reveals the dynamic sex chromosomes of Neotropical dwarf geckos (Sphaerodactylidae: Sphaerodactylus).</title>
        <authorList>
            <person name="Pinto B.J."/>
            <person name="Keating S.E."/>
            <person name="Gamble T."/>
        </authorList>
    </citation>
    <scope>NUCLEOTIDE SEQUENCE</scope>
    <source>
        <strain evidence="1">TG3544</strain>
    </source>
</reference>
<evidence type="ECO:0000313" key="2">
    <source>
        <dbReference type="Proteomes" id="UP000827872"/>
    </source>
</evidence>
<keyword evidence="2" id="KW-1185">Reference proteome</keyword>
<gene>
    <name evidence="1" type="ORF">K3G42_008832</name>
</gene>
<dbReference type="EMBL" id="CM037619">
    <property type="protein sequence ID" value="KAH8006570.1"/>
    <property type="molecule type" value="Genomic_DNA"/>
</dbReference>
<comment type="caution">
    <text evidence="1">The sequence shown here is derived from an EMBL/GenBank/DDBJ whole genome shotgun (WGS) entry which is preliminary data.</text>
</comment>
<name>A0ACB8FNM1_9SAUR</name>
<dbReference type="Proteomes" id="UP000827872">
    <property type="component" value="Linkage Group LG06"/>
</dbReference>
<accession>A0ACB8FNM1</accession>
<organism evidence="1 2">
    <name type="scientific">Sphaerodactylus townsendi</name>
    <dbReference type="NCBI Taxonomy" id="933632"/>
    <lineage>
        <taxon>Eukaryota</taxon>
        <taxon>Metazoa</taxon>
        <taxon>Chordata</taxon>
        <taxon>Craniata</taxon>
        <taxon>Vertebrata</taxon>
        <taxon>Euteleostomi</taxon>
        <taxon>Lepidosauria</taxon>
        <taxon>Squamata</taxon>
        <taxon>Bifurcata</taxon>
        <taxon>Gekkota</taxon>
        <taxon>Sphaerodactylidae</taxon>
        <taxon>Sphaerodactylus</taxon>
    </lineage>
</organism>